<comment type="pathway">
    <text evidence="1 7">Porphyrin-containing compound metabolism; protoheme biosynthesis.</text>
</comment>
<dbReference type="InterPro" id="IPR001015">
    <property type="entry name" value="Ferrochelatase"/>
</dbReference>
<dbReference type="InterPro" id="IPR033659">
    <property type="entry name" value="Ferrochelatase_N"/>
</dbReference>
<dbReference type="CDD" id="cd00419">
    <property type="entry name" value="Ferrochelatase_C"/>
    <property type="match status" value="1"/>
</dbReference>
<comment type="catalytic activity">
    <reaction evidence="6">
        <text>Fe-coproporphyrin III + 2 H(+) = coproporphyrin III + Fe(2+)</text>
        <dbReference type="Rhea" id="RHEA:49572"/>
        <dbReference type="ChEBI" id="CHEBI:15378"/>
        <dbReference type="ChEBI" id="CHEBI:29033"/>
        <dbReference type="ChEBI" id="CHEBI:68438"/>
        <dbReference type="ChEBI" id="CHEBI:131725"/>
        <dbReference type="EC" id="4.99.1.9"/>
    </reaction>
    <physiologicalReaction direction="right-to-left" evidence="6">
        <dbReference type="Rhea" id="RHEA:49574"/>
    </physiologicalReaction>
</comment>
<feature type="binding site" evidence="7">
    <location>
        <begin position="46"/>
        <end position="47"/>
    </location>
    <ligand>
        <name>Fe-coproporphyrin III</name>
        <dbReference type="ChEBI" id="CHEBI:68438"/>
    </ligand>
</feature>
<sequence length="300" mass="32522">MNKGATGILLLNFGSPHTPEEIEPFLSHILKGKKVPGEMLDKITERYSSIGGSSPLLSITTSQAAGLREELKGQGKDYPVYMGMLHGKPFIKDSVRQMAEEGIDHVVAVSLAPFFSKTSTGAYFQAVREAVEAEQQGIGVSFGKQWHTHPFFIEAVGEKVTAGLKHFSAPEEVTVIFSAHSLSEDDPEDAGCYQKQFQDSVAAVMARVKHGHVFSAFQSKGMKPGKWLGPQVGEIIEMLASQGEKQVLAVPIGFVSDHMETLYDLDIEAKNKAVSLGMGFQRCPALNDSPFLIKALAATL</sequence>
<dbReference type="Pfam" id="PF00762">
    <property type="entry name" value="Ferrochelatase"/>
    <property type="match status" value="1"/>
</dbReference>
<feature type="binding site" evidence="7">
    <location>
        <position position="54"/>
    </location>
    <ligand>
        <name>Fe-coproporphyrin III</name>
        <dbReference type="ChEBI" id="CHEBI:68438"/>
    </ligand>
</feature>
<dbReference type="UniPathway" id="UPA00252"/>
<comment type="subcellular location">
    <subcellularLocation>
        <location evidence="7">Cytoplasm</location>
    </subcellularLocation>
</comment>
<dbReference type="InterPro" id="IPR033644">
    <property type="entry name" value="Ferrochelatase_C"/>
</dbReference>
<evidence type="ECO:0000256" key="3">
    <source>
        <dbReference type="ARBA" id="ARBA00023133"/>
    </source>
</evidence>
<dbReference type="NCBIfam" id="TIGR00109">
    <property type="entry name" value="hemH"/>
    <property type="match status" value="1"/>
</dbReference>
<keyword evidence="5 7" id="KW-0627">Porphyrin biosynthesis</keyword>
<dbReference type="SUPFAM" id="SSF53800">
    <property type="entry name" value="Chelatase"/>
    <property type="match status" value="1"/>
</dbReference>
<evidence type="ECO:0000256" key="6">
    <source>
        <dbReference type="ARBA" id="ARBA00024536"/>
    </source>
</evidence>
<evidence type="ECO:0000256" key="1">
    <source>
        <dbReference type="ARBA" id="ARBA00004744"/>
    </source>
</evidence>
<evidence type="ECO:0000256" key="5">
    <source>
        <dbReference type="ARBA" id="ARBA00023244"/>
    </source>
</evidence>
<dbReference type="PANTHER" id="PTHR11108:SF1">
    <property type="entry name" value="FERROCHELATASE, MITOCHONDRIAL"/>
    <property type="match status" value="1"/>
</dbReference>
<keyword evidence="7" id="KW-0963">Cytoplasm</keyword>
<evidence type="ECO:0000256" key="2">
    <source>
        <dbReference type="ARBA" id="ARBA00023004"/>
    </source>
</evidence>
<dbReference type="EMBL" id="CP017634">
    <property type="protein sequence ID" value="ATW25700.1"/>
    <property type="molecule type" value="Genomic_DNA"/>
</dbReference>
<dbReference type="PANTHER" id="PTHR11108">
    <property type="entry name" value="FERROCHELATASE"/>
    <property type="match status" value="1"/>
</dbReference>
<keyword evidence="7" id="KW-0479">Metal-binding</keyword>
<dbReference type="HAMAP" id="MF_00323">
    <property type="entry name" value="Ferrochelatase"/>
    <property type="match status" value="1"/>
</dbReference>
<dbReference type="GO" id="GO:0046872">
    <property type="term" value="F:metal ion binding"/>
    <property type="evidence" value="ECO:0007669"/>
    <property type="project" value="UniProtKB-KW"/>
</dbReference>
<comment type="caution">
    <text evidence="7">Lacks conserved residue(s) required for the propagation of feature annotation.</text>
</comment>
<dbReference type="EC" id="4.99.1.9" evidence="7"/>
<feature type="binding site" evidence="7">
    <location>
        <position position="180"/>
    </location>
    <ligand>
        <name>Fe(2+)</name>
        <dbReference type="ChEBI" id="CHEBI:29033"/>
    </ligand>
</feature>
<dbReference type="AlphaFoldDB" id="A0A3G1KTE4"/>
<keyword evidence="2 7" id="KW-0408">Iron</keyword>
<protein>
    <recommendedName>
        <fullName evidence="7">Coproporphyrin III ferrochelatase</fullName>
        <ecNumber evidence="7">4.99.1.9</ecNumber>
    </recommendedName>
</protein>
<evidence type="ECO:0000256" key="7">
    <source>
        <dbReference type="HAMAP-Rule" id="MF_00323"/>
    </source>
</evidence>
<proteinExistence type="inferred from homology"/>
<comment type="function">
    <text evidence="7">Involved in coproporphyrin-dependent heme b biosynthesis. Catalyzes the insertion of ferrous iron into coproporphyrin III to form Fe-coproporphyrin III.</text>
</comment>
<dbReference type="Proteomes" id="UP000323521">
    <property type="component" value="Chromosome"/>
</dbReference>
<dbReference type="GO" id="GO:0004325">
    <property type="term" value="F:ferrochelatase activity"/>
    <property type="evidence" value="ECO:0007669"/>
    <property type="project" value="UniProtKB-UniRule"/>
</dbReference>
<name>A0A3G1KTE4_FORW1</name>
<feature type="binding site" evidence="7">
    <location>
        <position position="123"/>
    </location>
    <ligand>
        <name>Fe-coproporphyrin III</name>
        <dbReference type="ChEBI" id="CHEBI:68438"/>
    </ligand>
</feature>
<dbReference type="RefSeq" id="WP_148134964.1">
    <property type="nucleotide sequence ID" value="NZ_CP017634.1"/>
</dbReference>
<keyword evidence="4 7" id="KW-0456">Lyase</keyword>
<dbReference type="KEGG" id="fwa:DCMF_13835"/>
<dbReference type="OrthoDB" id="9776380at2"/>
<dbReference type="CDD" id="cd03411">
    <property type="entry name" value="Ferrochelatase_N"/>
    <property type="match status" value="1"/>
</dbReference>
<evidence type="ECO:0000313" key="10">
    <source>
        <dbReference type="Proteomes" id="UP000323521"/>
    </source>
</evidence>
<gene>
    <name evidence="7" type="primary">cpfC</name>
    <name evidence="9" type="ORF">DCMF_13835</name>
</gene>
<keyword evidence="3 7" id="KW-0350">Heme biosynthesis</keyword>
<comment type="similarity">
    <text evidence="7 8">Belongs to the ferrochelatase family.</text>
</comment>
<reference evidence="9 10" key="1">
    <citation type="submission" date="2016-10" db="EMBL/GenBank/DDBJ databases">
        <title>Complete Genome Sequence of Peptococcaceae strain DCMF.</title>
        <authorList>
            <person name="Edwards R.J."/>
            <person name="Holland S.I."/>
            <person name="Deshpande N.P."/>
            <person name="Wong Y.K."/>
            <person name="Ertan H."/>
            <person name="Manefield M."/>
            <person name="Russell T.L."/>
            <person name="Lee M.J."/>
        </authorList>
    </citation>
    <scope>NUCLEOTIDE SEQUENCE [LARGE SCALE GENOMIC DNA]</scope>
    <source>
        <strain evidence="9 10">DCMF</strain>
    </source>
</reference>
<dbReference type="GO" id="GO:0006783">
    <property type="term" value="P:heme biosynthetic process"/>
    <property type="evidence" value="ECO:0007669"/>
    <property type="project" value="UniProtKB-UniRule"/>
</dbReference>
<evidence type="ECO:0000256" key="8">
    <source>
        <dbReference type="RuleBase" id="RU004185"/>
    </source>
</evidence>
<evidence type="ECO:0000313" key="9">
    <source>
        <dbReference type="EMBL" id="ATW25700.1"/>
    </source>
</evidence>
<organism evidence="9 10">
    <name type="scientific">Formimonas warabiya</name>
    <dbReference type="NCBI Taxonomy" id="1761012"/>
    <lineage>
        <taxon>Bacteria</taxon>
        <taxon>Bacillati</taxon>
        <taxon>Bacillota</taxon>
        <taxon>Clostridia</taxon>
        <taxon>Eubacteriales</taxon>
        <taxon>Peptococcaceae</taxon>
        <taxon>Candidatus Formimonas</taxon>
    </lineage>
</organism>
<accession>A0A3G1KTE4</accession>
<dbReference type="GO" id="GO:0005737">
    <property type="term" value="C:cytoplasm"/>
    <property type="evidence" value="ECO:0007669"/>
    <property type="project" value="UniProtKB-SubCell"/>
</dbReference>
<evidence type="ECO:0000256" key="4">
    <source>
        <dbReference type="ARBA" id="ARBA00023239"/>
    </source>
</evidence>
<dbReference type="Gene3D" id="3.40.50.1400">
    <property type="match status" value="2"/>
</dbReference>
<feature type="binding site" evidence="7">
    <location>
        <position position="260"/>
    </location>
    <ligand>
        <name>Fe(2+)</name>
        <dbReference type="ChEBI" id="CHEBI:29033"/>
    </ligand>
</feature>
<keyword evidence="10" id="KW-1185">Reference proteome</keyword>